<keyword evidence="5" id="KW-1185">Reference proteome</keyword>
<evidence type="ECO:0000313" key="5">
    <source>
        <dbReference type="Proteomes" id="UP000012073"/>
    </source>
</evidence>
<dbReference type="KEGG" id="ccp:CHC_T00005633001"/>
<dbReference type="PANTHER" id="PTHR16026:SF0">
    <property type="entry name" value="CARTILAGE ACIDIC PROTEIN 1"/>
    <property type="match status" value="1"/>
</dbReference>
<feature type="chain" id="PRO_5004443383" description="ASPIC/UnbV domain-containing protein" evidence="2">
    <location>
        <begin position="26"/>
        <end position="709"/>
    </location>
</feature>
<dbReference type="GeneID" id="17324951"/>
<dbReference type="RefSeq" id="XP_005717234.1">
    <property type="nucleotide sequence ID" value="XM_005717177.1"/>
</dbReference>
<dbReference type="InterPro" id="IPR028994">
    <property type="entry name" value="Integrin_alpha_N"/>
</dbReference>
<reference evidence="5" key="1">
    <citation type="journal article" date="2013" name="Proc. Natl. Acad. Sci. U.S.A.">
        <title>Genome structure and metabolic features in the red seaweed Chondrus crispus shed light on evolution of the Archaeplastida.</title>
        <authorList>
            <person name="Collen J."/>
            <person name="Porcel B."/>
            <person name="Carre W."/>
            <person name="Ball S.G."/>
            <person name="Chaparro C."/>
            <person name="Tonon T."/>
            <person name="Barbeyron T."/>
            <person name="Michel G."/>
            <person name="Noel B."/>
            <person name="Valentin K."/>
            <person name="Elias M."/>
            <person name="Artiguenave F."/>
            <person name="Arun A."/>
            <person name="Aury J.M."/>
            <person name="Barbosa-Neto J.F."/>
            <person name="Bothwell J.H."/>
            <person name="Bouget F.Y."/>
            <person name="Brillet L."/>
            <person name="Cabello-Hurtado F."/>
            <person name="Capella-Gutierrez S."/>
            <person name="Charrier B."/>
            <person name="Cladiere L."/>
            <person name="Cock J.M."/>
            <person name="Coelho S.M."/>
            <person name="Colleoni C."/>
            <person name="Czjzek M."/>
            <person name="Da Silva C."/>
            <person name="Delage L."/>
            <person name="Denoeud F."/>
            <person name="Deschamps P."/>
            <person name="Dittami S.M."/>
            <person name="Gabaldon T."/>
            <person name="Gachon C.M."/>
            <person name="Groisillier A."/>
            <person name="Herve C."/>
            <person name="Jabbari K."/>
            <person name="Katinka M."/>
            <person name="Kloareg B."/>
            <person name="Kowalczyk N."/>
            <person name="Labadie K."/>
            <person name="Leblanc C."/>
            <person name="Lopez P.J."/>
            <person name="McLachlan D.H."/>
            <person name="Meslet-Cladiere L."/>
            <person name="Moustafa A."/>
            <person name="Nehr Z."/>
            <person name="Nyvall Collen P."/>
            <person name="Panaud O."/>
            <person name="Partensky F."/>
            <person name="Poulain J."/>
            <person name="Rensing S.A."/>
            <person name="Rousvoal S."/>
            <person name="Samson G."/>
            <person name="Symeonidi A."/>
            <person name="Weissenbach J."/>
            <person name="Zambounis A."/>
            <person name="Wincker P."/>
            <person name="Boyen C."/>
        </authorList>
    </citation>
    <scope>NUCLEOTIDE SEQUENCE [LARGE SCALE GENOMIC DNA]</scope>
    <source>
        <strain evidence="5">cv. Stackhouse</strain>
    </source>
</reference>
<evidence type="ECO:0000259" key="3">
    <source>
        <dbReference type="Pfam" id="PF07593"/>
    </source>
</evidence>
<feature type="signal peptide" evidence="2">
    <location>
        <begin position="1"/>
        <end position="25"/>
    </location>
</feature>
<evidence type="ECO:0000256" key="2">
    <source>
        <dbReference type="SAM" id="SignalP"/>
    </source>
</evidence>
<gene>
    <name evidence="4" type="ORF">CHC_T00005633001</name>
</gene>
<dbReference type="Gene3D" id="2.130.10.130">
    <property type="entry name" value="Integrin alpha, N-terminal"/>
    <property type="match status" value="2"/>
</dbReference>
<name>R7QJ19_CHOCR</name>
<dbReference type="InterPro" id="IPR011519">
    <property type="entry name" value="UnbV_ASPIC"/>
</dbReference>
<evidence type="ECO:0000256" key="1">
    <source>
        <dbReference type="ARBA" id="ARBA00022729"/>
    </source>
</evidence>
<dbReference type="Pfam" id="PF13517">
    <property type="entry name" value="FG-GAP_3"/>
    <property type="match status" value="3"/>
</dbReference>
<dbReference type="Pfam" id="PF01839">
    <property type="entry name" value="FG-GAP"/>
    <property type="match status" value="1"/>
</dbReference>
<dbReference type="PANTHER" id="PTHR16026">
    <property type="entry name" value="CARTILAGE ACIDIC PROTEIN 1"/>
    <property type="match status" value="1"/>
</dbReference>
<accession>R7QJ19</accession>
<dbReference type="OrthoDB" id="10022113at2759"/>
<dbReference type="EMBL" id="HG001838">
    <property type="protein sequence ID" value="CDF37415.1"/>
    <property type="molecule type" value="Genomic_DNA"/>
</dbReference>
<dbReference type="Gramene" id="CDF37415">
    <property type="protein sequence ID" value="CDF37415"/>
    <property type="gene ID" value="CHC_T00005633001"/>
</dbReference>
<dbReference type="Proteomes" id="UP000012073">
    <property type="component" value="Unassembled WGS sequence"/>
</dbReference>
<keyword evidence="1 2" id="KW-0732">Signal</keyword>
<feature type="domain" description="ASPIC/UnbV" evidence="3">
    <location>
        <begin position="584"/>
        <end position="650"/>
    </location>
</feature>
<dbReference type="Pfam" id="PF07593">
    <property type="entry name" value="UnbV_ASPIC"/>
    <property type="match status" value="1"/>
</dbReference>
<dbReference type="InterPro" id="IPR027039">
    <property type="entry name" value="Crtac1"/>
</dbReference>
<organism evidence="4 5">
    <name type="scientific">Chondrus crispus</name>
    <name type="common">Carrageen Irish moss</name>
    <name type="synonym">Polymorpha crispa</name>
    <dbReference type="NCBI Taxonomy" id="2769"/>
    <lineage>
        <taxon>Eukaryota</taxon>
        <taxon>Rhodophyta</taxon>
        <taxon>Florideophyceae</taxon>
        <taxon>Rhodymeniophycidae</taxon>
        <taxon>Gigartinales</taxon>
        <taxon>Gigartinaceae</taxon>
        <taxon>Chondrus</taxon>
    </lineage>
</organism>
<dbReference type="SUPFAM" id="SSF69318">
    <property type="entry name" value="Integrin alpha N-terminal domain"/>
    <property type="match status" value="1"/>
</dbReference>
<dbReference type="AlphaFoldDB" id="R7QJ19"/>
<protein>
    <recommendedName>
        <fullName evidence="3">ASPIC/UnbV domain-containing protein</fullName>
    </recommendedName>
</protein>
<sequence>MTSPRIPTLLLLLCVLSPLLPSAHAAGRRFRNIATDKSRGLKYSRTPSRTRPAWFRLLKSSLTEPLQAQLTPSFPWDVHGQPGVAVGDFDGDGLDDIYVTNGPGSHNSLFINQLKRTGKLSFRDVANSVGVGARTTDATGVCYGDLNGDGKNDIVVVSEFDRNIIFLSTNTTVFRRLDWVRATGDRTKKPSSGCAIGDVNNDGRLDILVSNGVPRKTAEGCLVVAFAMSSPNQLFLNMGPRGAVPLKFKDVSLTSGINNFATPDIPRGKYTMSWAAALVDINLDGHLDVVLADDQCGLATKQTDPANGANRGWIHVQYGDGTGNFRPTVLSPKNPAANNRVAGDDSWMALGFGDFNCDGKVDIFGSNAGDYHAAMFNLFMGRTPSGLIGQYSSRWWLGTGDNKFEDASIEETGATVFGWGNAVCDYDNDGDQDIFMVGGLDFPAFGGSDNPNVIYKNEGCTGKFSYDTTSWGGSGRYRNYRGLAIGDFNMDGYPDIVGASGFVAKARSLTRIINYSSEFDQTAYFTQILQRNEEAKWVWTGNSLLKGDLMVDINRATDRSKCWVSVQAMGTRGILEGGKVNRGGLGSTLFVTGKGMKTVTTPIASGESFGSQHSPRRNFGLGAACKGDVEILWAGGGRMRLYGVQNRERLTIPEVPCDFAGTWETEEAYEECVDSSVRALVGAGVLKRRMAKRIAESGLRARKEFLARR</sequence>
<evidence type="ECO:0000313" key="4">
    <source>
        <dbReference type="EMBL" id="CDF37415.1"/>
    </source>
</evidence>
<dbReference type="InterPro" id="IPR013517">
    <property type="entry name" value="FG-GAP"/>
</dbReference>
<proteinExistence type="predicted"/>